<organism evidence="2 3">
    <name type="scientific">Brassica cretica</name>
    <name type="common">Mustard</name>
    <dbReference type="NCBI Taxonomy" id="69181"/>
    <lineage>
        <taxon>Eukaryota</taxon>
        <taxon>Viridiplantae</taxon>
        <taxon>Streptophyta</taxon>
        <taxon>Embryophyta</taxon>
        <taxon>Tracheophyta</taxon>
        <taxon>Spermatophyta</taxon>
        <taxon>Magnoliopsida</taxon>
        <taxon>eudicotyledons</taxon>
        <taxon>Gunneridae</taxon>
        <taxon>Pentapetalae</taxon>
        <taxon>rosids</taxon>
        <taxon>malvids</taxon>
        <taxon>Brassicales</taxon>
        <taxon>Brassicaceae</taxon>
        <taxon>Brassiceae</taxon>
        <taxon>Brassica</taxon>
    </lineage>
</organism>
<evidence type="ECO:0000313" key="2">
    <source>
        <dbReference type="EMBL" id="KAF3561411.1"/>
    </source>
</evidence>
<comment type="caution">
    <text evidence="2">The sequence shown here is derived from an EMBL/GenBank/DDBJ whole genome shotgun (WGS) entry which is preliminary data.</text>
</comment>
<name>A0ABQ7CNI6_BRACR</name>
<evidence type="ECO:0000256" key="1">
    <source>
        <dbReference type="SAM" id="MobiDB-lite"/>
    </source>
</evidence>
<feature type="region of interest" description="Disordered" evidence="1">
    <location>
        <begin position="326"/>
        <end position="379"/>
    </location>
</feature>
<proteinExistence type="predicted"/>
<sequence length="519" mass="58899">MASSLIDEARNQKAAYRAIASRLDQAEQELAEHRANARERNQPPPDPLRETLNPQNVRAFGTPEIPSARSGRYTGENSQRPPQQSMPQRSLSYSGLDEIDTGLQAQRSTLIQSQNRYMERTGEPRNRIPPLGNLTSENQTPSAPRTAQQTGFSEPRGQARGYDPRIPIDADPQREDLGILGKTGTAEEEEVNYIGGAGFQGNQGGNRNSYGNRRRLLASGEGRESARRRLRGRKFDEFRWVTLVSIDTSHRASIDIHQSKSIDRNTRASIDNTYGVNRILQCLTSIDTQKLISIDNHHLLSIDRGAPITYRVQMPKIDLARLNALRPKPKPSEQPPKPVRTLSDDGDDPMEEDRVSTGRTLRRRKEKVRKHLKRGANEKEKENFQKRVFRIPLHKPFEEAYYSHILWMFFRETREKEEDIRRMFCEAREKMRKRITLKKKSDPGQSAIPCTVEPSQELFTFVDCSKKNSGGIVTDLEVKIGGNALVPVDFHILDIKLNWNSSLLLGRAFLSTVGAVCNL</sequence>
<dbReference type="Proteomes" id="UP000266723">
    <property type="component" value="Unassembled WGS sequence"/>
</dbReference>
<feature type="compositionally biased region" description="Polar residues" evidence="1">
    <location>
        <begin position="133"/>
        <end position="152"/>
    </location>
</feature>
<gene>
    <name evidence="2" type="ORF">DY000_02013588</name>
</gene>
<evidence type="ECO:0000313" key="3">
    <source>
        <dbReference type="Proteomes" id="UP000266723"/>
    </source>
</evidence>
<dbReference type="EMBL" id="QGKV02000759">
    <property type="protein sequence ID" value="KAF3561411.1"/>
    <property type="molecule type" value="Genomic_DNA"/>
</dbReference>
<feature type="compositionally biased region" description="Basic and acidic residues" evidence="1">
    <location>
        <begin position="30"/>
        <end position="41"/>
    </location>
</feature>
<feature type="compositionally biased region" description="Low complexity" evidence="1">
    <location>
        <begin position="78"/>
        <end position="91"/>
    </location>
</feature>
<keyword evidence="3" id="KW-1185">Reference proteome</keyword>
<feature type="compositionally biased region" description="Basic and acidic residues" evidence="1">
    <location>
        <begin position="117"/>
        <end position="126"/>
    </location>
</feature>
<feature type="compositionally biased region" description="Basic residues" evidence="1">
    <location>
        <begin position="360"/>
        <end position="374"/>
    </location>
</feature>
<protein>
    <submittedName>
        <fullName evidence="2">Uncharacterized protein</fullName>
    </submittedName>
</protein>
<accession>A0ABQ7CNI6</accession>
<feature type="compositionally biased region" description="Basic and acidic residues" evidence="1">
    <location>
        <begin position="162"/>
        <end position="176"/>
    </location>
</feature>
<feature type="region of interest" description="Disordered" evidence="1">
    <location>
        <begin position="112"/>
        <end position="176"/>
    </location>
</feature>
<reference evidence="2 3" key="1">
    <citation type="journal article" date="2020" name="BMC Genomics">
        <title>Intraspecific diversification of the crop wild relative Brassica cretica Lam. using demographic model selection.</title>
        <authorList>
            <person name="Kioukis A."/>
            <person name="Michalopoulou V.A."/>
            <person name="Briers L."/>
            <person name="Pirintsos S."/>
            <person name="Studholme D.J."/>
            <person name="Pavlidis P."/>
            <person name="Sarris P.F."/>
        </authorList>
    </citation>
    <scope>NUCLEOTIDE SEQUENCE [LARGE SCALE GENOMIC DNA]</scope>
    <source>
        <strain evidence="3">cv. PFS-1207/04</strain>
    </source>
</reference>
<feature type="region of interest" description="Disordered" evidence="1">
    <location>
        <begin position="27"/>
        <end position="91"/>
    </location>
</feature>